<protein>
    <recommendedName>
        <fullName evidence="1">Type-2 restriction enzyme</fullName>
        <ecNumber evidence="1">3.1.21.4</ecNumber>
    </recommendedName>
</protein>
<evidence type="ECO:0000313" key="3">
    <source>
        <dbReference type="EMBL" id="KXA20275.1"/>
    </source>
</evidence>
<accession>A0A133NVH8</accession>
<keyword evidence="1" id="KW-0540">Nuclease</keyword>
<reference evidence="4" key="1">
    <citation type="submission" date="2016-01" db="EMBL/GenBank/DDBJ databases">
        <authorList>
            <person name="Mitreva M."/>
            <person name="Pepin K.H."/>
            <person name="Mihindukulasuriya K.A."/>
            <person name="Fulton R."/>
            <person name="Fronick C."/>
            <person name="O'Laughlin M."/>
            <person name="Miner T."/>
            <person name="Herter B."/>
            <person name="Rosa B.A."/>
            <person name="Cordes M."/>
            <person name="Tomlinson C."/>
            <person name="Wollam A."/>
            <person name="Palsikar V.B."/>
            <person name="Mardis E.R."/>
            <person name="Wilson R.K."/>
        </authorList>
    </citation>
    <scope>NUCLEOTIDE SEQUENCE [LARGE SCALE GENOMIC DNA]</scope>
    <source>
        <strain evidence="4">MJR7757B</strain>
    </source>
</reference>
<dbReference type="GO" id="GO:0009307">
    <property type="term" value="P:DNA restriction-modification system"/>
    <property type="evidence" value="ECO:0007669"/>
    <property type="project" value="UniProtKB-UniRule"/>
</dbReference>
<proteinExistence type="inferred from homology"/>
<dbReference type="AlphaFoldDB" id="A0A133NVH8"/>
<evidence type="ECO:0000313" key="4">
    <source>
        <dbReference type="Proteomes" id="UP000070401"/>
    </source>
</evidence>
<dbReference type="InterPro" id="IPR021191">
    <property type="entry name" value="Restrct_endonuc_II_DpnII"/>
</dbReference>
<name>A0A133NVH8_FUSNU</name>
<gene>
    <name evidence="3" type="ORF">HMPREF3221_01265</name>
</gene>
<dbReference type="GO" id="GO:0009036">
    <property type="term" value="F:type II site-specific deoxyribonuclease activity"/>
    <property type="evidence" value="ECO:0007669"/>
    <property type="project" value="UniProtKB-UniRule"/>
</dbReference>
<feature type="domain" description="Restriction endonuclease type II DpnII-like" evidence="2">
    <location>
        <begin position="3"/>
        <end position="263"/>
    </location>
</feature>
<comment type="function">
    <text evidence="1">A P subtype restriction enzyme that recognizes the double-stranded unmethylated sequence 5'-GATC-3'.</text>
</comment>
<dbReference type="PATRIC" id="fig|851.8.peg.1270"/>
<keyword evidence="1 3" id="KW-0255">Endonuclease</keyword>
<dbReference type="EC" id="3.1.21.4" evidence="1"/>
<dbReference type="RefSeq" id="WP_060798460.1">
    <property type="nucleotide sequence ID" value="NZ_KQ956707.1"/>
</dbReference>
<evidence type="ECO:0000256" key="1">
    <source>
        <dbReference type="PIRNR" id="PIRNR016080"/>
    </source>
</evidence>
<dbReference type="Proteomes" id="UP000070401">
    <property type="component" value="Unassembled WGS sequence"/>
</dbReference>
<dbReference type="REBASE" id="169895">
    <property type="entry name" value="Fnu7757BORF1266P"/>
</dbReference>
<dbReference type="EMBL" id="LRPY01000125">
    <property type="protein sequence ID" value="KXA20275.1"/>
    <property type="molecule type" value="Genomic_DNA"/>
</dbReference>
<keyword evidence="1" id="KW-0378">Hydrolase</keyword>
<sequence length="268" mass="31304">MRNFEKWLGKFKNSIATYDYYIDLKKVIKNVDNIKIELNILNSLIGSKNIEKDFENVIKKYPETLKCIPILLAIRDTEIYAQDEEGSFLYNFKIQNYSIEQYKIFMRKTGLFDLIQNHIINNLVDYVLGVETGLDSNGRKNRGGHLMENLVEKYIIKAGFIKGVNYFKEMKISEIEEKFKIDLSQISNNGKTVKRFDFVIKTQNMIYAIETNFYASSGSKLNETARSYKQIAQEAKDINGFTFVWFTDGKGWIDARNNLKETLVEEQH</sequence>
<dbReference type="PIRSF" id="PIRSF016080">
    <property type="entry name" value="Restrict_endonuc_II_DpmII"/>
    <property type="match status" value="1"/>
</dbReference>
<comment type="caution">
    <text evidence="3">The sequence shown here is derived from an EMBL/GenBank/DDBJ whole genome shotgun (WGS) entry which is preliminary data.</text>
</comment>
<evidence type="ECO:0000259" key="2">
    <source>
        <dbReference type="Pfam" id="PF04556"/>
    </source>
</evidence>
<organism evidence="3 4">
    <name type="scientific">Fusobacterium nucleatum</name>
    <dbReference type="NCBI Taxonomy" id="851"/>
    <lineage>
        <taxon>Bacteria</taxon>
        <taxon>Fusobacteriati</taxon>
        <taxon>Fusobacteriota</taxon>
        <taxon>Fusobacteriia</taxon>
        <taxon>Fusobacteriales</taxon>
        <taxon>Fusobacteriaceae</taxon>
        <taxon>Fusobacterium</taxon>
    </lineage>
</organism>
<keyword evidence="1" id="KW-0680">Restriction system</keyword>
<dbReference type="InterPro" id="IPR007637">
    <property type="entry name" value="Restrct_endonuc_II_DpnII-like"/>
</dbReference>
<comment type="similarity">
    <text evidence="1">Belongs to the DpnII type II restriction endonuclease family.</text>
</comment>
<comment type="catalytic activity">
    <reaction evidence="1">
        <text>Endonucleolytic cleavage of DNA to give specific double-stranded fragments with terminal 5'-phosphates.</text>
        <dbReference type="EC" id="3.1.21.4"/>
    </reaction>
</comment>
<keyword evidence="4" id="KW-1185">Reference proteome</keyword>
<dbReference type="GO" id="GO:0003677">
    <property type="term" value="F:DNA binding"/>
    <property type="evidence" value="ECO:0007669"/>
    <property type="project" value="UniProtKB-UniRule"/>
</dbReference>
<dbReference type="Pfam" id="PF04556">
    <property type="entry name" value="DpnII"/>
    <property type="match status" value="1"/>
</dbReference>